<proteinExistence type="inferred from homology"/>
<dbReference type="GO" id="GO:0006979">
    <property type="term" value="P:response to oxidative stress"/>
    <property type="evidence" value="ECO:0007669"/>
    <property type="project" value="UniProtKB-ARBA"/>
</dbReference>
<dbReference type="InterPro" id="IPR028427">
    <property type="entry name" value="Met_Sox_Rdtase_MsrB"/>
</dbReference>
<dbReference type="SUPFAM" id="SSF51316">
    <property type="entry name" value="Mss4-like"/>
    <property type="match status" value="1"/>
</dbReference>
<dbReference type="AlphaFoldDB" id="A0ABD3GUX9"/>
<comment type="similarity">
    <text evidence="1">Belongs to the MsrB Met sulfoxide reductase family.</text>
</comment>
<evidence type="ECO:0000313" key="7">
    <source>
        <dbReference type="Proteomes" id="UP001633002"/>
    </source>
</evidence>
<sequence>MSSVLHSVRSPLLIRDAVAQSESCYRVKGSKAIGSPSVTSPASRLGILCRRSRLLGGESSVKKISGACSSAKAMGTASSSPNVTSPVAQDVSSGEQVDYKKISDEDWQKRLTREQFQIARKKGTERAFTGEYWNTKTAGTYVCVCCETPLFDSKTKFDSGTGWPSYWQPVGNNVKSETDWSIPFMPRCISETEAGRKLDKVTLEFSTLQAAVGY</sequence>
<evidence type="ECO:0000256" key="2">
    <source>
        <dbReference type="ARBA" id="ARBA00012499"/>
    </source>
</evidence>
<dbReference type="EMBL" id="JBJQOH010000006">
    <property type="protein sequence ID" value="KAL3682461.1"/>
    <property type="molecule type" value="Genomic_DNA"/>
</dbReference>
<dbReference type="PANTHER" id="PTHR10173:SF52">
    <property type="entry name" value="METHIONINE-R-SULFOXIDE REDUCTASE B1"/>
    <property type="match status" value="1"/>
</dbReference>
<evidence type="ECO:0000256" key="1">
    <source>
        <dbReference type="ARBA" id="ARBA00007174"/>
    </source>
</evidence>
<dbReference type="Gene3D" id="2.170.150.20">
    <property type="entry name" value="Peptide methionine sulfoxide reductase"/>
    <property type="match status" value="1"/>
</dbReference>
<organism evidence="6 7">
    <name type="scientific">Riccia sorocarpa</name>
    <dbReference type="NCBI Taxonomy" id="122646"/>
    <lineage>
        <taxon>Eukaryota</taxon>
        <taxon>Viridiplantae</taxon>
        <taxon>Streptophyta</taxon>
        <taxon>Embryophyta</taxon>
        <taxon>Marchantiophyta</taxon>
        <taxon>Marchantiopsida</taxon>
        <taxon>Marchantiidae</taxon>
        <taxon>Marchantiales</taxon>
        <taxon>Ricciaceae</taxon>
        <taxon>Riccia</taxon>
    </lineage>
</organism>
<dbReference type="Proteomes" id="UP001633002">
    <property type="component" value="Unassembled WGS sequence"/>
</dbReference>
<dbReference type="InterPro" id="IPR011057">
    <property type="entry name" value="Mss4-like_sf"/>
</dbReference>
<name>A0ABD3GUX9_9MARC</name>
<comment type="caution">
    <text evidence="6">The sequence shown here is derived from an EMBL/GenBank/DDBJ whole genome shotgun (WGS) entry which is preliminary data.</text>
</comment>
<gene>
    <name evidence="6" type="ORF">R1sor_000483</name>
</gene>
<evidence type="ECO:0000256" key="4">
    <source>
        <dbReference type="ARBA" id="ARBA00048488"/>
    </source>
</evidence>
<dbReference type="GO" id="GO:0033743">
    <property type="term" value="F:peptide-methionine (R)-S-oxide reductase activity"/>
    <property type="evidence" value="ECO:0007669"/>
    <property type="project" value="UniProtKB-EC"/>
</dbReference>
<feature type="domain" description="MsrB" evidence="5">
    <location>
        <begin position="104"/>
        <end position="214"/>
    </location>
</feature>
<dbReference type="PROSITE" id="PS51790">
    <property type="entry name" value="MSRB"/>
    <property type="match status" value="1"/>
</dbReference>
<keyword evidence="7" id="KW-1185">Reference proteome</keyword>
<dbReference type="EC" id="1.8.4.12" evidence="2"/>
<dbReference type="PANTHER" id="PTHR10173">
    <property type="entry name" value="METHIONINE SULFOXIDE REDUCTASE"/>
    <property type="match status" value="1"/>
</dbReference>
<protein>
    <recommendedName>
        <fullName evidence="2">peptide-methionine (R)-S-oxide reductase</fullName>
        <ecNumber evidence="2">1.8.4.12</ecNumber>
    </recommendedName>
</protein>
<keyword evidence="3" id="KW-0560">Oxidoreductase</keyword>
<reference evidence="6 7" key="1">
    <citation type="submission" date="2024-09" db="EMBL/GenBank/DDBJ databases">
        <title>Chromosome-scale assembly of Riccia sorocarpa.</title>
        <authorList>
            <person name="Paukszto L."/>
        </authorList>
    </citation>
    <scope>NUCLEOTIDE SEQUENCE [LARGE SCALE GENOMIC DNA]</scope>
    <source>
        <strain evidence="6">LP-2024</strain>
        <tissue evidence="6">Aerial parts of the thallus</tissue>
    </source>
</reference>
<evidence type="ECO:0000259" key="5">
    <source>
        <dbReference type="PROSITE" id="PS51790"/>
    </source>
</evidence>
<dbReference type="Pfam" id="PF01641">
    <property type="entry name" value="SelR"/>
    <property type="match status" value="1"/>
</dbReference>
<evidence type="ECO:0000313" key="6">
    <source>
        <dbReference type="EMBL" id="KAL3682461.1"/>
    </source>
</evidence>
<comment type="catalytic activity">
    <reaction evidence="4">
        <text>L-methionyl-[protein] + [thioredoxin]-disulfide + H2O = L-methionyl-(R)-S-oxide-[protein] + [thioredoxin]-dithiol</text>
        <dbReference type="Rhea" id="RHEA:24164"/>
        <dbReference type="Rhea" id="RHEA-COMP:10698"/>
        <dbReference type="Rhea" id="RHEA-COMP:10700"/>
        <dbReference type="Rhea" id="RHEA-COMP:12313"/>
        <dbReference type="Rhea" id="RHEA-COMP:12314"/>
        <dbReference type="ChEBI" id="CHEBI:15377"/>
        <dbReference type="ChEBI" id="CHEBI:16044"/>
        <dbReference type="ChEBI" id="CHEBI:29950"/>
        <dbReference type="ChEBI" id="CHEBI:45764"/>
        <dbReference type="ChEBI" id="CHEBI:50058"/>
        <dbReference type="EC" id="1.8.4.12"/>
    </reaction>
</comment>
<accession>A0ABD3GUX9</accession>
<dbReference type="InterPro" id="IPR002579">
    <property type="entry name" value="Met_Sox_Rdtase_MsrB_dom"/>
</dbReference>
<evidence type="ECO:0000256" key="3">
    <source>
        <dbReference type="ARBA" id="ARBA00023002"/>
    </source>
</evidence>